<dbReference type="GO" id="GO:0005783">
    <property type="term" value="C:endoplasmic reticulum"/>
    <property type="evidence" value="ECO:0007669"/>
    <property type="project" value="TreeGrafter"/>
</dbReference>
<dbReference type="OrthoDB" id="2441642at2759"/>
<proteinExistence type="predicted"/>
<dbReference type="EMBL" id="GL883169">
    <property type="protein sequence ID" value="EGF98769.1"/>
    <property type="molecule type" value="Genomic_DNA"/>
</dbReference>
<dbReference type="AlphaFoldDB" id="F4S974"/>
<gene>
    <name evidence="2" type="ORF">MELLADRAFT_95407</name>
</gene>
<feature type="region of interest" description="Disordered" evidence="1">
    <location>
        <begin position="289"/>
        <end position="324"/>
    </location>
</feature>
<feature type="compositionally biased region" description="Basic and acidic residues" evidence="1">
    <location>
        <begin position="814"/>
        <end position="824"/>
    </location>
</feature>
<feature type="compositionally biased region" description="Polar residues" evidence="1">
    <location>
        <begin position="293"/>
        <end position="304"/>
    </location>
</feature>
<evidence type="ECO:0000256" key="1">
    <source>
        <dbReference type="SAM" id="MobiDB-lite"/>
    </source>
</evidence>
<feature type="region of interest" description="Disordered" evidence="1">
    <location>
        <begin position="1"/>
        <end position="194"/>
    </location>
</feature>
<keyword evidence="3" id="KW-1185">Reference proteome</keyword>
<dbReference type="KEGG" id="mlr:MELLADRAFT_95407"/>
<protein>
    <recommendedName>
        <fullName evidence="4">Opi1-domain-containing protein</fullName>
    </recommendedName>
</protein>
<dbReference type="GO" id="GO:0005634">
    <property type="term" value="C:nucleus"/>
    <property type="evidence" value="ECO:0007669"/>
    <property type="project" value="TreeGrafter"/>
</dbReference>
<dbReference type="GO" id="GO:0008654">
    <property type="term" value="P:phospholipid biosynthetic process"/>
    <property type="evidence" value="ECO:0007669"/>
    <property type="project" value="TreeGrafter"/>
</dbReference>
<feature type="compositionally biased region" description="Basic residues" evidence="1">
    <location>
        <begin position="92"/>
        <end position="101"/>
    </location>
</feature>
<dbReference type="STRING" id="747676.F4S974"/>
<dbReference type="RefSeq" id="XP_007417938.1">
    <property type="nucleotide sequence ID" value="XM_007417876.1"/>
</dbReference>
<feature type="compositionally biased region" description="Low complexity" evidence="1">
    <location>
        <begin position="781"/>
        <end position="798"/>
    </location>
</feature>
<dbReference type="eggNOG" id="ENOG502RG16">
    <property type="taxonomic scope" value="Eukaryota"/>
</dbReference>
<feature type="compositionally biased region" description="Polar residues" evidence="1">
    <location>
        <begin position="666"/>
        <end position="681"/>
    </location>
</feature>
<feature type="region of interest" description="Disordered" evidence="1">
    <location>
        <begin position="621"/>
        <end position="836"/>
    </location>
</feature>
<dbReference type="PANTHER" id="PTHR38406">
    <property type="entry name" value="TRANSCRIPTIONAL REPRESSOR OPI1"/>
    <property type="match status" value="1"/>
</dbReference>
<evidence type="ECO:0000313" key="2">
    <source>
        <dbReference type="EMBL" id="EGF98769.1"/>
    </source>
</evidence>
<dbReference type="Proteomes" id="UP000001072">
    <property type="component" value="Unassembled WGS sequence"/>
</dbReference>
<accession>F4S974</accession>
<dbReference type="GO" id="GO:0006357">
    <property type="term" value="P:regulation of transcription by RNA polymerase II"/>
    <property type="evidence" value="ECO:0007669"/>
    <property type="project" value="TreeGrafter"/>
</dbReference>
<feature type="compositionally biased region" description="Polar residues" evidence="1">
    <location>
        <begin position="1"/>
        <end position="21"/>
    </location>
</feature>
<dbReference type="VEuPathDB" id="FungiDB:MELLADRAFT_95407"/>
<evidence type="ECO:0008006" key="4">
    <source>
        <dbReference type="Google" id="ProtNLM"/>
    </source>
</evidence>
<dbReference type="HOGENOM" id="CLU_339826_0_0_1"/>
<organism evidence="3">
    <name type="scientific">Melampsora larici-populina (strain 98AG31 / pathotype 3-4-7)</name>
    <name type="common">Poplar leaf rust fungus</name>
    <dbReference type="NCBI Taxonomy" id="747676"/>
    <lineage>
        <taxon>Eukaryota</taxon>
        <taxon>Fungi</taxon>
        <taxon>Dikarya</taxon>
        <taxon>Basidiomycota</taxon>
        <taxon>Pucciniomycotina</taxon>
        <taxon>Pucciniomycetes</taxon>
        <taxon>Pucciniales</taxon>
        <taxon>Melampsoraceae</taxon>
        <taxon>Melampsora</taxon>
    </lineage>
</organism>
<feature type="compositionally biased region" description="Polar residues" evidence="1">
    <location>
        <begin position="119"/>
        <end position="176"/>
    </location>
</feature>
<dbReference type="InParanoid" id="F4S974"/>
<sequence>MLNPSNDSYSTSFLRNSSADASENELEFDDKASSNDTEPDDHSHSHRSIIDEDDEEVKMAINALSVMKTGGPSRPTFDFSPPTTHRSTGFDHHHHHHHHKLNYSGDGPTPSHHHHHQVHSNLRSSSYSESPIGLQESQGHQSHSFVAHPTTSSTRDTPIALSSNPSRSTAPQSGRPLNQAPPGGFYLDAEGKPVDAHGHPVEVIQVEDPEGGIFLQRVGRMPLVSGVVRAYERGKGTSRVVKYGADLVESSVTSLSGRVASTVGPERIAQIDRYAGAALDRLGQIGGIPPPTTSYRGIQPTTSDAHYPDDGRDMPSVQYDEDRSGVRKRNLTITPSNVNSTIYGDGDVHMTHNGPSSPTDISHHRNLHEHHRTHDESDLDTPAASPGGRLVQVANTGRSRWQNMLVEAGMTAGGIGAAVSEESMKSLKYCLHWLQYASAHMDHQITVLRDFIASLNVSGSSSNALISPSAVRTLANIKKEIVETIRKVVDVVSKYAGGALPDQAKQFVRKTILSLPIKWASTIQAENGLNPRKMLAHAGTSQSGLDSGQHFQADRNVASTSQGSHTTRGTTEIAADRILSFAVEGLDMLKSVTGTFSESVDRADAWVERLRIIGIQHRQQRASNVNEDQADHHQPSSVNHPRPISRPLRGREKQSVINEPNRPRSDSTMSGMTDDMISSSLSRDHAFRRSGVRSRDSSASTCGATSSSSHVSGGDHSTCSVNTSNTTITTNTSDSARERAFPDRGVVKRRKANRGLPTTYASNPVESLDIQTIHPIRENTNQSRSTGNSSLSSSLNQSEMNEGIERPTSTLKHLLNDDNTDGHGEWNGWGDNQQPT</sequence>
<dbReference type="GO" id="GO:0003714">
    <property type="term" value="F:transcription corepressor activity"/>
    <property type="evidence" value="ECO:0007669"/>
    <property type="project" value="InterPro"/>
</dbReference>
<dbReference type="Pfam" id="PF08618">
    <property type="entry name" value="Opi1"/>
    <property type="match status" value="1"/>
</dbReference>
<dbReference type="PANTHER" id="PTHR38406:SF1">
    <property type="entry name" value="TRANSCRIPTIONAL REPRESSOR OPI1"/>
    <property type="match status" value="1"/>
</dbReference>
<feature type="region of interest" description="Disordered" evidence="1">
    <location>
        <begin position="368"/>
        <end position="388"/>
    </location>
</feature>
<reference evidence="3" key="1">
    <citation type="journal article" date="2011" name="Proc. Natl. Acad. Sci. U.S.A.">
        <title>Obligate biotrophy features unraveled by the genomic analysis of rust fungi.</title>
        <authorList>
            <person name="Duplessis S."/>
            <person name="Cuomo C.A."/>
            <person name="Lin Y.-C."/>
            <person name="Aerts A."/>
            <person name="Tisserant E."/>
            <person name="Veneault-Fourrey C."/>
            <person name="Joly D.L."/>
            <person name="Hacquard S."/>
            <person name="Amselem J."/>
            <person name="Cantarel B.L."/>
            <person name="Chiu R."/>
            <person name="Coutinho P.M."/>
            <person name="Feau N."/>
            <person name="Field M."/>
            <person name="Frey P."/>
            <person name="Gelhaye E."/>
            <person name="Goldberg J."/>
            <person name="Grabherr M.G."/>
            <person name="Kodira C.D."/>
            <person name="Kohler A."/>
            <person name="Kuees U."/>
            <person name="Lindquist E.A."/>
            <person name="Lucas S.M."/>
            <person name="Mago R."/>
            <person name="Mauceli E."/>
            <person name="Morin E."/>
            <person name="Murat C."/>
            <person name="Pangilinan J.L."/>
            <person name="Park R."/>
            <person name="Pearson M."/>
            <person name="Quesneville H."/>
            <person name="Rouhier N."/>
            <person name="Sakthikumar S."/>
            <person name="Salamov A.A."/>
            <person name="Schmutz J."/>
            <person name="Selles B."/>
            <person name="Shapiro H."/>
            <person name="Tanguay P."/>
            <person name="Tuskan G.A."/>
            <person name="Henrissat B."/>
            <person name="Van de Peer Y."/>
            <person name="Rouze P."/>
            <person name="Ellis J.G."/>
            <person name="Dodds P.N."/>
            <person name="Schein J.E."/>
            <person name="Zhong S."/>
            <person name="Hamelin R.C."/>
            <person name="Grigoriev I.V."/>
            <person name="Szabo L.J."/>
            <person name="Martin F."/>
        </authorList>
    </citation>
    <scope>NUCLEOTIDE SEQUENCE [LARGE SCALE GENOMIC DNA]</scope>
    <source>
        <strain evidence="3">98AG31 / pathotype 3-4-7</strain>
    </source>
</reference>
<dbReference type="GO" id="GO:0030968">
    <property type="term" value="P:endoplasmic reticulum unfolded protein response"/>
    <property type="evidence" value="ECO:0007669"/>
    <property type="project" value="TreeGrafter"/>
</dbReference>
<evidence type="ECO:0000313" key="3">
    <source>
        <dbReference type="Proteomes" id="UP000001072"/>
    </source>
</evidence>
<dbReference type="GeneID" id="18937230"/>
<name>F4S974_MELLP</name>
<feature type="compositionally biased region" description="Low complexity" evidence="1">
    <location>
        <begin position="697"/>
        <end position="734"/>
    </location>
</feature>
<feature type="compositionally biased region" description="Basic and acidic residues" evidence="1">
    <location>
        <begin position="735"/>
        <end position="746"/>
    </location>
</feature>
<dbReference type="InterPro" id="IPR013927">
    <property type="entry name" value="TF_Opi1_Ccg-8"/>
</dbReference>